<keyword evidence="5" id="KW-1134">Transmembrane beta strand</keyword>
<evidence type="ECO:0000256" key="12">
    <source>
        <dbReference type="ARBA" id="ARBA00023098"/>
    </source>
</evidence>
<dbReference type="AlphaFoldDB" id="A0A1F6GN66"/>
<dbReference type="GO" id="GO:0004623">
    <property type="term" value="F:phospholipase A2 activity"/>
    <property type="evidence" value="ECO:0007669"/>
    <property type="project" value="UniProtKB-EC"/>
</dbReference>
<keyword evidence="10 15" id="KW-0106">Calcium</keyword>
<protein>
    <recommendedName>
        <fullName evidence="16">Phospholipase A1</fullName>
        <ecNumber evidence="16">3.1.1.32</ecNumber>
        <ecNumber evidence="16">3.1.1.4</ecNumber>
    </recommendedName>
    <alternativeName>
        <fullName evidence="16">Phosphatidylcholine 1-acylhydrolase</fullName>
    </alternativeName>
</protein>
<dbReference type="EC" id="3.1.1.4" evidence="16"/>
<accession>A0A1F6GN66</accession>
<evidence type="ECO:0000313" key="18">
    <source>
        <dbReference type="Proteomes" id="UP000177583"/>
    </source>
</evidence>
<comment type="catalytic activity">
    <reaction evidence="1 16">
        <text>a 1,2-diacyl-sn-glycero-3-phosphocholine + H2O = a 2-acyl-sn-glycero-3-phosphocholine + a fatty acid + H(+)</text>
        <dbReference type="Rhea" id="RHEA:18689"/>
        <dbReference type="ChEBI" id="CHEBI:15377"/>
        <dbReference type="ChEBI" id="CHEBI:15378"/>
        <dbReference type="ChEBI" id="CHEBI:28868"/>
        <dbReference type="ChEBI" id="CHEBI:57643"/>
        <dbReference type="ChEBI" id="CHEBI:57875"/>
        <dbReference type="EC" id="3.1.1.32"/>
    </reaction>
</comment>
<comment type="function">
    <text evidence="16">Hydrolysis of phosphatidylcholine with phospholipase A2 (EC 3.1.1.4) and phospholipase A1 (EC 3.1.1.32) activities.</text>
</comment>
<dbReference type="PANTHER" id="PTHR40457:SF1">
    <property type="entry name" value="PHOSPHOLIPASE A1"/>
    <property type="match status" value="1"/>
</dbReference>
<name>A0A1F6GN66_9PROT</name>
<evidence type="ECO:0000256" key="6">
    <source>
        <dbReference type="ARBA" id="ARBA00022692"/>
    </source>
</evidence>
<dbReference type="PRINTS" id="PR01486">
    <property type="entry name" value="PHPHLIPASEA1"/>
</dbReference>
<evidence type="ECO:0000256" key="1">
    <source>
        <dbReference type="ARBA" id="ARBA00000111"/>
    </source>
</evidence>
<dbReference type="InterPro" id="IPR036541">
    <property type="entry name" value="PLipase_A1_sf"/>
</dbReference>
<organism evidence="17 18">
    <name type="scientific">Candidatus Lambdaproteobacteria bacterium RIFOXYD2_FULL_56_26</name>
    <dbReference type="NCBI Taxonomy" id="1817773"/>
    <lineage>
        <taxon>Bacteria</taxon>
        <taxon>Pseudomonadati</taxon>
        <taxon>Pseudomonadota</taxon>
        <taxon>Candidatus Lambdaproteobacteria</taxon>
    </lineage>
</organism>
<feature type="binding site" description="in dimeric form" evidence="15">
    <location>
        <position position="155"/>
    </location>
    <ligand>
        <name>Ca(2+)</name>
        <dbReference type="ChEBI" id="CHEBI:29108"/>
        <label>1</label>
    </ligand>
</feature>
<evidence type="ECO:0000256" key="7">
    <source>
        <dbReference type="ARBA" id="ARBA00022723"/>
    </source>
</evidence>
<evidence type="ECO:0000256" key="15">
    <source>
        <dbReference type="PIRSR" id="PIRSR603187-2"/>
    </source>
</evidence>
<feature type="transmembrane region" description="Helical" evidence="16">
    <location>
        <begin position="12"/>
        <end position="33"/>
    </location>
</feature>
<evidence type="ECO:0000256" key="2">
    <source>
        <dbReference type="ARBA" id="ARBA00001604"/>
    </source>
</evidence>
<dbReference type="EC" id="3.1.1.32" evidence="16"/>
<keyword evidence="13 16" id="KW-0472">Membrane</keyword>
<feature type="binding site" description="in dimeric form" evidence="15">
    <location>
        <position position="197"/>
    </location>
    <ligand>
        <name>Ca(2+)</name>
        <dbReference type="ChEBI" id="CHEBI:29108"/>
        <label>1</label>
    </ligand>
</feature>
<dbReference type="Pfam" id="PF02253">
    <property type="entry name" value="PLA1"/>
    <property type="match status" value="1"/>
</dbReference>
<comment type="caution">
    <text evidence="17">The sequence shown here is derived from an EMBL/GenBank/DDBJ whole genome shotgun (WGS) entry which is preliminary data.</text>
</comment>
<keyword evidence="14 16" id="KW-0998">Cell outer membrane</keyword>
<dbReference type="PANTHER" id="PTHR40457">
    <property type="entry name" value="PHOSPHOLIPASE A1"/>
    <property type="match status" value="1"/>
</dbReference>
<keyword evidence="12 16" id="KW-0443">Lipid metabolism</keyword>
<comment type="subcellular location">
    <subcellularLocation>
        <location evidence="16">Cell outer membrane</location>
        <topology evidence="16">Multi-pass membrane protein</topology>
    </subcellularLocation>
    <text evidence="16">One of the very few enzymes located there.</text>
</comment>
<feature type="binding site" description="in dimeric form" evidence="15">
    <location>
        <position position="104"/>
    </location>
    <ligand>
        <name>Ca(2+)</name>
        <dbReference type="ChEBI" id="CHEBI:29108"/>
        <label>1</label>
    </ligand>
</feature>
<dbReference type="GO" id="GO:0009279">
    <property type="term" value="C:cell outer membrane"/>
    <property type="evidence" value="ECO:0007669"/>
    <property type="project" value="UniProtKB-SubCell"/>
</dbReference>
<dbReference type="GO" id="GO:0016042">
    <property type="term" value="P:lipid catabolic process"/>
    <property type="evidence" value="ECO:0007669"/>
    <property type="project" value="UniProtKB-KW"/>
</dbReference>
<keyword evidence="7 15" id="KW-0479">Metal-binding</keyword>
<comment type="subunit">
    <text evidence="4 16">Homodimer; dimerization is reversible, and the dimeric form is the active one.</text>
</comment>
<dbReference type="EMBL" id="MFNF01000057">
    <property type="protein sequence ID" value="OGG99480.1"/>
    <property type="molecule type" value="Genomic_DNA"/>
</dbReference>
<keyword evidence="6 16" id="KW-0812">Transmembrane</keyword>
<evidence type="ECO:0000256" key="8">
    <source>
        <dbReference type="ARBA" id="ARBA00022729"/>
    </source>
</evidence>
<dbReference type="GO" id="GO:0046872">
    <property type="term" value="F:metal ion binding"/>
    <property type="evidence" value="ECO:0007669"/>
    <property type="project" value="UniProtKB-KW"/>
</dbReference>
<evidence type="ECO:0000256" key="5">
    <source>
        <dbReference type="ARBA" id="ARBA00022452"/>
    </source>
</evidence>
<evidence type="ECO:0000256" key="10">
    <source>
        <dbReference type="ARBA" id="ARBA00022837"/>
    </source>
</evidence>
<evidence type="ECO:0000256" key="16">
    <source>
        <dbReference type="RuleBase" id="RU366027"/>
    </source>
</evidence>
<keyword evidence="9 16" id="KW-0378">Hydrolase</keyword>
<comment type="cofactor">
    <cofactor evidence="16">
        <name>Ca(2+)</name>
        <dbReference type="ChEBI" id="CHEBI:29108"/>
    </cofactor>
    <text evidence="16">Binds 1 Ca(2+) ion per monomer. In the dimeric form the Ca(2+) is bound by different amino acids with binding of each Ca(2+) shared with ligands coming from each monomer. The Ca(2+) ion may have a role in catalysis.</text>
</comment>
<dbReference type="SUPFAM" id="SSF56931">
    <property type="entry name" value="Outer membrane phospholipase A (OMPLA)"/>
    <property type="match status" value="1"/>
</dbReference>
<keyword evidence="16" id="KW-1133">Transmembrane helix</keyword>
<evidence type="ECO:0000256" key="14">
    <source>
        <dbReference type="ARBA" id="ARBA00023237"/>
    </source>
</evidence>
<keyword evidence="8" id="KW-0732">Signal</keyword>
<evidence type="ECO:0000313" key="17">
    <source>
        <dbReference type="EMBL" id="OGG99480.1"/>
    </source>
</evidence>
<dbReference type="Proteomes" id="UP000177583">
    <property type="component" value="Unassembled WGS sequence"/>
</dbReference>
<comment type="similarity">
    <text evidence="3 16">Belongs to the phospholipase A1 family.</text>
</comment>
<dbReference type="Gene3D" id="2.40.230.10">
    <property type="entry name" value="Phospholipase A1"/>
    <property type="match status" value="1"/>
</dbReference>
<sequence length="282" mass="32526">METSEPIVQLKQVFFLIFVCLAVCISIPAKCAWGQESKGFFAALEPHKPILVAQSQRQAQTGTLGEWSGRELLLQFSAKGEIFAGLYFAYSHKAYWQVFDKANSRAFRETNYNPEVFWDLPNLGGVEWVRLGLWEHESNGEQTRYLPTGEPQNLSRTWNRVYLEAHQSFLDRTWEPGFKLWALTDQKDSNFGSYYQDNPDLLDYKGHGELYLAVNTKPLTAFFTFNRGKAGTETLRVQGFVPLRELGFPNLELFGQFFEGYGENLIDYNQKQRLVSLGLRFR</sequence>
<keyword evidence="11 16" id="KW-0442">Lipid degradation</keyword>
<evidence type="ECO:0000256" key="3">
    <source>
        <dbReference type="ARBA" id="ARBA00010525"/>
    </source>
</evidence>
<dbReference type="GO" id="GO:0008970">
    <property type="term" value="F:phospholipase A1 activity"/>
    <property type="evidence" value="ECO:0007669"/>
    <property type="project" value="UniProtKB-EC"/>
</dbReference>
<comment type="catalytic activity">
    <reaction evidence="2 16">
        <text>a 1,2-diacyl-sn-glycero-3-phosphocholine + H2O = a 1-acyl-sn-glycero-3-phosphocholine + a fatty acid + H(+)</text>
        <dbReference type="Rhea" id="RHEA:15801"/>
        <dbReference type="ChEBI" id="CHEBI:15377"/>
        <dbReference type="ChEBI" id="CHEBI:15378"/>
        <dbReference type="ChEBI" id="CHEBI:28868"/>
        <dbReference type="ChEBI" id="CHEBI:57643"/>
        <dbReference type="ChEBI" id="CHEBI:58168"/>
        <dbReference type="EC" id="3.1.1.4"/>
    </reaction>
</comment>
<evidence type="ECO:0000256" key="13">
    <source>
        <dbReference type="ARBA" id="ARBA00023136"/>
    </source>
</evidence>
<evidence type="ECO:0000256" key="11">
    <source>
        <dbReference type="ARBA" id="ARBA00022963"/>
    </source>
</evidence>
<proteinExistence type="inferred from homology"/>
<comment type="caution">
    <text evidence="16">Lacks conserved residue(s) required for the propagation of feature annotation.</text>
</comment>
<evidence type="ECO:0000256" key="9">
    <source>
        <dbReference type="ARBA" id="ARBA00022801"/>
    </source>
</evidence>
<gene>
    <name evidence="17" type="ORF">A2557_12870</name>
</gene>
<evidence type="ECO:0000256" key="4">
    <source>
        <dbReference type="ARBA" id="ARBA00011702"/>
    </source>
</evidence>
<dbReference type="InterPro" id="IPR003187">
    <property type="entry name" value="PLipase_A1"/>
</dbReference>
<reference evidence="17 18" key="1">
    <citation type="journal article" date="2016" name="Nat. Commun.">
        <title>Thousands of microbial genomes shed light on interconnected biogeochemical processes in an aquifer system.</title>
        <authorList>
            <person name="Anantharaman K."/>
            <person name="Brown C.T."/>
            <person name="Hug L.A."/>
            <person name="Sharon I."/>
            <person name="Castelle C.J."/>
            <person name="Probst A.J."/>
            <person name="Thomas B.C."/>
            <person name="Singh A."/>
            <person name="Wilkins M.J."/>
            <person name="Karaoz U."/>
            <person name="Brodie E.L."/>
            <person name="Williams K.H."/>
            <person name="Hubbard S.S."/>
            <person name="Banfield J.F."/>
        </authorList>
    </citation>
    <scope>NUCLEOTIDE SEQUENCE [LARGE SCALE GENOMIC DNA]</scope>
</reference>